<dbReference type="SMART" id="SM00530">
    <property type="entry name" value="HTH_XRE"/>
    <property type="match status" value="1"/>
</dbReference>
<dbReference type="CDD" id="cd00093">
    <property type="entry name" value="HTH_XRE"/>
    <property type="match status" value="1"/>
</dbReference>
<sequence length="104" mass="11581">MESIKRQRIEAAGGKVVTIAEFLDLSPEEMEIIEIRLALSKSLKKFRQQEQLSQRKLAENINSSQSRVAKMEANDPSVSIDLLIKSLLSLGATREDIAAAISRK</sequence>
<evidence type="ECO:0000313" key="3">
    <source>
        <dbReference type="Proteomes" id="UP000238937"/>
    </source>
</evidence>
<proteinExistence type="predicted"/>
<dbReference type="Pfam" id="PF13744">
    <property type="entry name" value="HTH_37"/>
    <property type="match status" value="1"/>
</dbReference>
<evidence type="ECO:0000313" key="2">
    <source>
        <dbReference type="EMBL" id="PSB57734.1"/>
    </source>
</evidence>
<name>A0A2T1GIZ5_9CYAN</name>
<dbReference type="InterPro" id="IPR039554">
    <property type="entry name" value="HigA2-like_HTH"/>
</dbReference>
<reference evidence="2 3" key="1">
    <citation type="submission" date="2018-03" db="EMBL/GenBank/DDBJ databases">
        <title>The ancient ancestry and fast evolution of plastids.</title>
        <authorList>
            <person name="Moore K.R."/>
            <person name="Magnabosco C."/>
            <person name="Momper L."/>
            <person name="Gold D.A."/>
            <person name="Bosak T."/>
            <person name="Fournier G.P."/>
        </authorList>
    </citation>
    <scope>NUCLEOTIDE SEQUENCE [LARGE SCALE GENOMIC DNA]</scope>
    <source>
        <strain evidence="2 3">CCALA 037</strain>
    </source>
</reference>
<dbReference type="Gene3D" id="1.10.260.40">
    <property type="entry name" value="lambda repressor-like DNA-binding domains"/>
    <property type="match status" value="1"/>
</dbReference>
<organism evidence="2 3">
    <name type="scientific">Chamaesiphon polymorphus CCALA 037</name>
    <dbReference type="NCBI Taxonomy" id="2107692"/>
    <lineage>
        <taxon>Bacteria</taxon>
        <taxon>Bacillati</taxon>
        <taxon>Cyanobacteriota</taxon>
        <taxon>Cyanophyceae</taxon>
        <taxon>Gomontiellales</taxon>
        <taxon>Chamaesiphonaceae</taxon>
        <taxon>Chamaesiphon</taxon>
    </lineage>
</organism>
<dbReference type="Proteomes" id="UP000238937">
    <property type="component" value="Unassembled WGS sequence"/>
</dbReference>
<feature type="domain" description="HTH cro/C1-type" evidence="1">
    <location>
        <begin position="43"/>
        <end position="97"/>
    </location>
</feature>
<keyword evidence="3" id="KW-1185">Reference proteome</keyword>
<evidence type="ECO:0000259" key="1">
    <source>
        <dbReference type="PROSITE" id="PS50943"/>
    </source>
</evidence>
<dbReference type="InterPro" id="IPR001387">
    <property type="entry name" value="Cro/C1-type_HTH"/>
</dbReference>
<dbReference type="EMBL" id="PVWO01000064">
    <property type="protein sequence ID" value="PSB57734.1"/>
    <property type="molecule type" value="Genomic_DNA"/>
</dbReference>
<dbReference type="OrthoDB" id="9797462at2"/>
<dbReference type="InterPro" id="IPR010982">
    <property type="entry name" value="Lambda_DNA-bd_dom_sf"/>
</dbReference>
<dbReference type="PROSITE" id="PS50943">
    <property type="entry name" value="HTH_CROC1"/>
    <property type="match status" value="1"/>
</dbReference>
<gene>
    <name evidence="2" type="ORF">C7B77_07385</name>
</gene>
<dbReference type="AlphaFoldDB" id="A0A2T1GIZ5"/>
<dbReference type="GO" id="GO:0003677">
    <property type="term" value="F:DNA binding"/>
    <property type="evidence" value="ECO:0007669"/>
    <property type="project" value="InterPro"/>
</dbReference>
<dbReference type="SUPFAM" id="SSF47413">
    <property type="entry name" value="lambda repressor-like DNA-binding domains"/>
    <property type="match status" value="1"/>
</dbReference>
<accession>A0A2T1GIZ5</accession>
<comment type="caution">
    <text evidence="2">The sequence shown here is derived from an EMBL/GenBank/DDBJ whole genome shotgun (WGS) entry which is preliminary data.</text>
</comment>
<protein>
    <submittedName>
        <fullName evidence="2">Transcriptional regulator</fullName>
    </submittedName>
</protein>